<sequence>MSLRRPLLLLLTPLMLTSSICAFAADRNPPIAKKHVLGSAVRVQITPRGMKYFDNRLSDLLGNLGVNLDEGYFPAMKYAFDKPIKVEDYANSNPEMVKIYSQVRELLTKWLVGFSLNDHKPIIEIGESGYIAEFSRFGLVTDEKLMSTLGKRDGAILAIELEVKKMTVSTTSVTAWDTQNEFLGKVGLEDVTVVAGGKEIPLKIRLPFYLRMNNQGGLDFEALDLQHNLADIPVALKYKKLITPQVTVEINGRKFQMNTAEVDTLLNDKTPMILEKVREHLGDFASKQLPEMLNEKAKEFIGGKLEQVQDMIPPGQEKNDRRPNFKWGLMLQNLNLKNSLNIDLTAYVEDSQNPNSEPLASRKSRGAPSLNLLSQDKFDIALSVDRALINRVLQLSFERKNFEQIRQSDGSVLKLMGSPAIDYVKIPTGVALKNNETFVKLRVTVENEPKSMFLKKTIIVSFDILTKVRQLKDKSGMQLVLHSIDTESLSMDDKYLSWSGSLFKGKVIKGIKDQLKEKSDKWQKKEETIPGSLPLPPEILGIKLDINRVVMDPNGHLVMYLDYAKTGAK</sequence>
<proteinExistence type="predicted"/>
<keyword evidence="1" id="KW-0732">Signal</keyword>
<comment type="caution">
    <text evidence="2">The sequence shown here is derived from an EMBL/GenBank/DDBJ whole genome shotgun (WGS) entry which is preliminary data.</text>
</comment>
<protein>
    <recommendedName>
        <fullName evidence="4">DUF4403 family protein</fullName>
    </recommendedName>
</protein>
<dbReference type="EMBL" id="LUKE01000008">
    <property type="protein sequence ID" value="KYG60970.1"/>
    <property type="molecule type" value="Genomic_DNA"/>
</dbReference>
<feature type="chain" id="PRO_5007572580" description="DUF4403 family protein" evidence="1">
    <location>
        <begin position="25"/>
        <end position="569"/>
    </location>
</feature>
<organism evidence="2 3">
    <name type="scientific">Bdellovibrio bacteriovorus</name>
    <dbReference type="NCBI Taxonomy" id="959"/>
    <lineage>
        <taxon>Bacteria</taxon>
        <taxon>Pseudomonadati</taxon>
        <taxon>Bdellovibrionota</taxon>
        <taxon>Bdellovibrionia</taxon>
        <taxon>Bdellovibrionales</taxon>
        <taxon>Pseudobdellovibrionaceae</taxon>
        <taxon>Bdellovibrio</taxon>
    </lineage>
</organism>
<evidence type="ECO:0008006" key="4">
    <source>
        <dbReference type="Google" id="ProtNLM"/>
    </source>
</evidence>
<dbReference type="AlphaFoldDB" id="A0A150WDL0"/>
<evidence type="ECO:0000313" key="2">
    <source>
        <dbReference type="EMBL" id="KYG60970.1"/>
    </source>
</evidence>
<reference evidence="2 3" key="1">
    <citation type="submission" date="2016-03" db="EMBL/GenBank/DDBJ databases">
        <authorList>
            <person name="Ploux O."/>
        </authorList>
    </citation>
    <scope>NUCLEOTIDE SEQUENCE [LARGE SCALE GENOMIC DNA]</scope>
    <source>
        <strain evidence="2 3">R0</strain>
    </source>
</reference>
<dbReference type="RefSeq" id="WP_061836860.1">
    <property type="nucleotide sequence ID" value="NZ_LUKE01000008.1"/>
</dbReference>
<dbReference type="OrthoDB" id="5287487at2"/>
<dbReference type="Proteomes" id="UP000075320">
    <property type="component" value="Unassembled WGS sequence"/>
</dbReference>
<feature type="signal peptide" evidence="1">
    <location>
        <begin position="1"/>
        <end position="24"/>
    </location>
</feature>
<keyword evidence="3" id="KW-1185">Reference proteome</keyword>
<evidence type="ECO:0000256" key="1">
    <source>
        <dbReference type="SAM" id="SignalP"/>
    </source>
</evidence>
<name>A0A150WDL0_BDEBC</name>
<evidence type="ECO:0000313" key="3">
    <source>
        <dbReference type="Proteomes" id="UP000075320"/>
    </source>
</evidence>
<gene>
    <name evidence="2" type="ORF">AZI86_18830</name>
</gene>
<accession>A0A150WDL0</accession>